<reference evidence="7 8" key="1">
    <citation type="submission" date="2019-01" db="EMBL/GenBank/DDBJ databases">
        <title>Sequencing of cultivated peanut Arachis hypogaea provides insights into genome evolution and oil improvement.</title>
        <authorList>
            <person name="Chen X."/>
        </authorList>
    </citation>
    <scope>NUCLEOTIDE SEQUENCE [LARGE SCALE GENOMIC DNA]</scope>
    <source>
        <strain evidence="8">cv. Fuhuasheng</strain>
        <tissue evidence="7">Leaves</tissue>
    </source>
</reference>
<keyword evidence="5 6" id="KW-0472">Membrane</keyword>
<protein>
    <recommendedName>
        <fullName evidence="9">Transmembrane and coiled-coil domain-containing protein</fullName>
    </recommendedName>
</protein>
<proteinExistence type="inferred from homology"/>
<sequence>MAAATTSYLSPTQKYAAGALFGLALHQAHLHQTHPLGLHFYSDDDQPSTSDSAAVSEDPHLWVHHSSGLLHPVFKYLDIDSGAWSGLEETAGSSSASRHVGPFLRLLSADFDDDSQRSDQELALSEAVDAMACTLEKIQESSASKREKIREYEHQCREKFSNSEAPSESEKEDMHFETPHMPETPYFDCKNPPQGSTISKIDESPIEEVTMLSYQRKITVLYELLAACLSDLGEGNKKYTRRRRGYDARQRVALRLLTTWLDIQWKKMEAIETIVASSAMALIKEQESNKEESQSKESKWAKWKRGGIIGAAAITGGALMAITGGLAAPAIAAGLGAMAPTLGTLIPIIGAGGFAAAASAAGTVAGSVAVAASFGAAGAGLTGTKMARRVGSVDGFEFKAIGETHNQGFSLSFHNKFLFNFSMQRLGVEILISGFVFEEEDFIRPWDGLNDNLERYALQWESKNLIAVSTAIQDWLTSRIAMELMKQGAMMTVMSALLTALAWPATLLAATDFIDSTWTIAIDRSDKAGKLLAEVLLGGLQGNRPVTLVGYSLGARVIYKCLECLAETEHSAELVERVVLLGAPIPIKDENWEAAREMVSGRFVNAYSRNDWMLGVAFRASLLSQGLAGIQPVDIPGIQNVDVTDLIDGHSSYLWATQKILDQLELDSYYPVYNSILCHF</sequence>
<evidence type="ECO:0000256" key="6">
    <source>
        <dbReference type="SAM" id="Phobius"/>
    </source>
</evidence>
<feature type="transmembrane region" description="Helical" evidence="6">
    <location>
        <begin position="348"/>
        <end position="381"/>
    </location>
</feature>
<dbReference type="GO" id="GO:0016020">
    <property type="term" value="C:membrane"/>
    <property type="evidence" value="ECO:0007669"/>
    <property type="project" value="UniProtKB-SubCell"/>
</dbReference>
<accession>A0A444Z9H2</accession>
<keyword evidence="8" id="KW-1185">Reference proteome</keyword>
<dbReference type="AlphaFoldDB" id="A0A444Z9H2"/>
<dbReference type="PANTHER" id="PTHR17920">
    <property type="entry name" value="TRANSMEMBRANE AND COILED-COIL DOMAIN-CONTAINING PROTEIN 4 TMCO4"/>
    <property type="match status" value="1"/>
</dbReference>
<evidence type="ECO:0000313" key="7">
    <source>
        <dbReference type="EMBL" id="RYR10768.1"/>
    </source>
</evidence>
<evidence type="ECO:0000256" key="1">
    <source>
        <dbReference type="ARBA" id="ARBA00004141"/>
    </source>
</evidence>
<evidence type="ECO:0008006" key="9">
    <source>
        <dbReference type="Google" id="ProtNLM"/>
    </source>
</evidence>
<dbReference type="PANTHER" id="PTHR17920:SF3">
    <property type="entry name" value="TRANSMEMBRANE AND COILED-COIL DOMAIN-CONTAINING PROTEIN 4"/>
    <property type="match status" value="1"/>
</dbReference>
<gene>
    <name evidence="7" type="ORF">Ahy_B05g079248</name>
</gene>
<evidence type="ECO:0000256" key="3">
    <source>
        <dbReference type="ARBA" id="ARBA00022692"/>
    </source>
</evidence>
<dbReference type="Proteomes" id="UP000289738">
    <property type="component" value="Chromosome B05"/>
</dbReference>
<dbReference type="Gene3D" id="3.40.50.1820">
    <property type="entry name" value="alpha/beta hydrolase"/>
    <property type="match status" value="1"/>
</dbReference>
<dbReference type="EMBL" id="SDMP01000015">
    <property type="protein sequence ID" value="RYR10768.1"/>
    <property type="molecule type" value="Genomic_DNA"/>
</dbReference>
<evidence type="ECO:0000313" key="8">
    <source>
        <dbReference type="Proteomes" id="UP000289738"/>
    </source>
</evidence>
<dbReference type="SUPFAM" id="SSF53474">
    <property type="entry name" value="alpha/beta-Hydrolases"/>
    <property type="match status" value="1"/>
</dbReference>
<name>A0A444Z9H2_ARAHY</name>
<feature type="transmembrane region" description="Helical" evidence="6">
    <location>
        <begin position="306"/>
        <end position="328"/>
    </location>
</feature>
<evidence type="ECO:0000256" key="2">
    <source>
        <dbReference type="ARBA" id="ARBA00009824"/>
    </source>
</evidence>
<dbReference type="InterPro" id="IPR029058">
    <property type="entry name" value="AB_hydrolase_fold"/>
</dbReference>
<evidence type="ECO:0000256" key="4">
    <source>
        <dbReference type="ARBA" id="ARBA00022989"/>
    </source>
</evidence>
<feature type="transmembrane region" description="Helical" evidence="6">
    <location>
        <begin position="489"/>
        <end position="510"/>
    </location>
</feature>
<dbReference type="Pfam" id="PF05277">
    <property type="entry name" value="DUF726"/>
    <property type="match status" value="1"/>
</dbReference>
<comment type="caution">
    <text evidence="7">The sequence shown here is derived from an EMBL/GenBank/DDBJ whole genome shotgun (WGS) entry which is preliminary data.</text>
</comment>
<keyword evidence="3 6" id="KW-0812">Transmembrane</keyword>
<comment type="similarity">
    <text evidence="2">Belongs to the TMCO4 family.</text>
</comment>
<dbReference type="InterPro" id="IPR007941">
    <property type="entry name" value="DUF726"/>
</dbReference>
<organism evidence="7 8">
    <name type="scientific">Arachis hypogaea</name>
    <name type="common">Peanut</name>
    <dbReference type="NCBI Taxonomy" id="3818"/>
    <lineage>
        <taxon>Eukaryota</taxon>
        <taxon>Viridiplantae</taxon>
        <taxon>Streptophyta</taxon>
        <taxon>Embryophyta</taxon>
        <taxon>Tracheophyta</taxon>
        <taxon>Spermatophyta</taxon>
        <taxon>Magnoliopsida</taxon>
        <taxon>eudicotyledons</taxon>
        <taxon>Gunneridae</taxon>
        <taxon>Pentapetalae</taxon>
        <taxon>rosids</taxon>
        <taxon>fabids</taxon>
        <taxon>Fabales</taxon>
        <taxon>Fabaceae</taxon>
        <taxon>Papilionoideae</taxon>
        <taxon>50 kb inversion clade</taxon>
        <taxon>dalbergioids sensu lato</taxon>
        <taxon>Dalbergieae</taxon>
        <taxon>Pterocarpus clade</taxon>
        <taxon>Arachis</taxon>
    </lineage>
</organism>
<keyword evidence="4 6" id="KW-1133">Transmembrane helix</keyword>
<comment type="subcellular location">
    <subcellularLocation>
        <location evidence="1">Membrane</location>
        <topology evidence="1">Multi-pass membrane protein</topology>
    </subcellularLocation>
</comment>
<evidence type="ECO:0000256" key="5">
    <source>
        <dbReference type="ARBA" id="ARBA00023136"/>
    </source>
</evidence>